<name>A0A371I1K0_MUCPR</name>
<feature type="region of interest" description="Disordered" evidence="1">
    <location>
        <begin position="1"/>
        <end position="45"/>
    </location>
</feature>
<reference evidence="2" key="1">
    <citation type="submission" date="2018-05" db="EMBL/GenBank/DDBJ databases">
        <title>Draft genome of Mucuna pruriens seed.</title>
        <authorList>
            <person name="Nnadi N.E."/>
            <person name="Vos R."/>
            <person name="Hasami M.H."/>
            <person name="Devisetty U.K."/>
            <person name="Aguiy J.C."/>
        </authorList>
    </citation>
    <scope>NUCLEOTIDE SEQUENCE [LARGE SCALE GENOMIC DNA]</scope>
    <source>
        <strain evidence="2">JCA_2017</strain>
    </source>
</reference>
<accession>A0A371I1K0</accession>
<dbReference type="OrthoDB" id="695705at2759"/>
<evidence type="ECO:0008006" key="4">
    <source>
        <dbReference type="Google" id="ProtNLM"/>
    </source>
</evidence>
<proteinExistence type="predicted"/>
<keyword evidence="3" id="KW-1185">Reference proteome</keyword>
<feature type="non-terminal residue" evidence="2">
    <location>
        <position position="1"/>
    </location>
</feature>
<dbReference type="Proteomes" id="UP000257109">
    <property type="component" value="Unassembled WGS sequence"/>
</dbReference>
<dbReference type="PANTHER" id="PTHR35046">
    <property type="entry name" value="ZINC KNUCKLE (CCHC-TYPE) FAMILY PROTEIN"/>
    <property type="match status" value="1"/>
</dbReference>
<dbReference type="EMBL" id="QJKJ01001187">
    <property type="protein sequence ID" value="RDY08903.1"/>
    <property type="molecule type" value="Genomic_DNA"/>
</dbReference>
<dbReference type="AlphaFoldDB" id="A0A371I1K0"/>
<protein>
    <recommendedName>
        <fullName evidence="4">Retrotransposon gag domain-containing protein</fullName>
    </recommendedName>
</protein>
<organism evidence="2 3">
    <name type="scientific">Mucuna pruriens</name>
    <name type="common">Velvet bean</name>
    <name type="synonym">Dolichos pruriens</name>
    <dbReference type="NCBI Taxonomy" id="157652"/>
    <lineage>
        <taxon>Eukaryota</taxon>
        <taxon>Viridiplantae</taxon>
        <taxon>Streptophyta</taxon>
        <taxon>Embryophyta</taxon>
        <taxon>Tracheophyta</taxon>
        <taxon>Spermatophyta</taxon>
        <taxon>Magnoliopsida</taxon>
        <taxon>eudicotyledons</taxon>
        <taxon>Gunneridae</taxon>
        <taxon>Pentapetalae</taxon>
        <taxon>rosids</taxon>
        <taxon>fabids</taxon>
        <taxon>Fabales</taxon>
        <taxon>Fabaceae</taxon>
        <taxon>Papilionoideae</taxon>
        <taxon>50 kb inversion clade</taxon>
        <taxon>NPAAA clade</taxon>
        <taxon>indigoferoid/millettioid clade</taxon>
        <taxon>Phaseoleae</taxon>
        <taxon>Mucuna</taxon>
    </lineage>
</organism>
<evidence type="ECO:0000256" key="1">
    <source>
        <dbReference type="SAM" id="MobiDB-lite"/>
    </source>
</evidence>
<dbReference type="PANTHER" id="PTHR35046:SF24">
    <property type="entry name" value="RETROTRANSPOSON GAG DOMAIN-CONTAINING PROTEIN"/>
    <property type="match status" value="1"/>
</dbReference>
<gene>
    <name evidence="2" type="ORF">CR513_06818</name>
</gene>
<comment type="caution">
    <text evidence="2">The sequence shown here is derived from an EMBL/GenBank/DDBJ whole genome shotgun (WGS) entry which is preliminary data.</text>
</comment>
<feature type="compositionally biased region" description="Basic residues" evidence="1">
    <location>
        <begin position="20"/>
        <end position="43"/>
    </location>
</feature>
<evidence type="ECO:0000313" key="2">
    <source>
        <dbReference type="EMBL" id="RDY08903.1"/>
    </source>
</evidence>
<sequence length="143" mass="17352">MHENEASHGGGHVSESSSSHRSHRHRDYKRLERHGRHMRRMEKPRRDNLESLDALLDWKIKVKKLFVCHNIHEKLKVKLVTLEFNAYALVWWYQIMYDVRNMRRPPCETWTGLKKELRDRFVPSYYVRDLFVKFKGCFKGLKV</sequence>
<evidence type="ECO:0000313" key="3">
    <source>
        <dbReference type="Proteomes" id="UP000257109"/>
    </source>
</evidence>